<name>A0ABS5EDA4_9PROT</name>
<sequence>MSGKNERPEGHWIKRPKRTSRIGNAPPPRDKPGFWQAVVAIGVGLIIGLLAASYAAQAGMREGLPGLALGGGLCLGTIVVWRLFGGTLEDFRDLFR</sequence>
<dbReference type="Proteomes" id="UP000698752">
    <property type="component" value="Unassembled WGS sequence"/>
</dbReference>
<evidence type="ECO:0000313" key="4">
    <source>
        <dbReference type="Proteomes" id="UP000698752"/>
    </source>
</evidence>
<accession>A0ABS5EDA4</accession>
<feature type="transmembrane region" description="Helical" evidence="2">
    <location>
        <begin position="63"/>
        <end position="84"/>
    </location>
</feature>
<evidence type="ECO:0008006" key="5">
    <source>
        <dbReference type="Google" id="ProtNLM"/>
    </source>
</evidence>
<keyword evidence="4" id="KW-1185">Reference proteome</keyword>
<feature type="compositionally biased region" description="Basic and acidic residues" evidence="1">
    <location>
        <begin position="1"/>
        <end position="12"/>
    </location>
</feature>
<organism evidence="3 4">
    <name type="scientific">Neoroseomonas terrae</name>
    <dbReference type="NCBI Taxonomy" id="424799"/>
    <lineage>
        <taxon>Bacteria</taxon>
        <taxon>Pseudomonadati</taxon>
        <taxon>Pseudomonadota</taxon>
        <taxon>Alphaproteobacteria</taxon>
        <taxon>Acetobacterales</taxon>
        <taxon>Acetobacteraceae</taxon>
        <taxon>Neoroseomonas</taxon>
    </lineage>
</organism>
<comment type="caution">
    <text evidence="3">The sequence shown here is derived from an EMBL/GenBank/DDBJ whole genome shotgun (WGS) entry which is preliminary data.</text>
</comment>
<evidence type="ECO:0000256" key="2">
    <source>
        <dbReference type="SAM" id="Phobius"/>
    </source>
</evidence>
<keyword evidence="2" id="KW-1133">Transmembrane helix</keyword>
<feature type="region of interest" description="Disordered" evidence="1">
    <location>
        <begin position="1"/>
        <end position="31"/>
    </location>
</feature>
<evidence type="ECO:0000256" key="1">
    <source>
        <dbReference type="SAM" id="MobiDB-lite"/>
    </source>
</evidence>
<keyword evidence="2" id="KW-0812">Transmembrane</keyword>
<evidence type="ECO:0000313" key="3">
    <source>
        <dbReference type="EMBL" id="MBR0648950.1"/>
    </source>
</evidence>
<dbReference type="EMBL" id="JAAEDI010000004">
    <property type="protein sequence ID" value="MBR0648950.1"/>
    <property type="molecule type" value="Genomic_DNA"/>
</dbReference>
<dbReference type="RefSeq" id="WP_211866479.1">
    <property type="nucleotide sequence ID" value="NZ_JAAEDI010000004.1"/>
</dbReference>
<reference evidence="4" key="1">
    <citation type="journal article" date="2021" name="Syst. Appl. Microbiol.">
        <title>Roseomonas hellenica sp. nov., isolated from roots of wild-growing Alkanna tinctoria.</title>
        <authorList>
            <person name="Rat A."/>
            <person name="Naranjo H.D."/>
            <person name="Lebbe L."/>
            <person name="Cnockaert M."/>
            <person name="Krigas N."/>
            <person name="Grigoriadou K."/>
            <person name="Maloupa E."/>
            <person name="Willems A."/>
        </authorList>
    </citation>
    <scope>NUCLEOTIDE SEQUENCE [LARGE SCALE GENOMIC DNA]</scope>
    <source>
        <strain evidence="4">LMG 31159</strain>
    </source>
</reference>
<keyword evidence="2" id="KW-0472">Membrane</keyword>
<protein>
    <recommendedName>
        <fullName evidence="5">AtpZ/AtpI family protein</fullName>
    </recommendedName>
</protein>
<proteinExistence type="predicted"/>
<feature type="transmembrane region" description="Helical" evidence="2">
    <location>
        <begin position="34"/>
        <end position="56"/>
    </location>
</feature>
<gene>
    <name evidence="3" type="ORF">GXW78_04700</name>
</gene>